<reference evidence="5 6" key="1">
    <citation type="journal article" date="2009" name="Stand. Genomic Sci.">
        <title>Complete genome sequence of Sanguibacter keddieii type strain (ST-74).</title>
        <authorList>
            <person name="Ivanova N."/>
            <person name="Sikorski J."/>
            <person name="Sims D."/>
            <person name="Brettin T."/>
            <person name="Detter J.C."/>
            <person name="Han C."/>
            <person name="Lapidus A."/>
            <person name="Copeland A."/>
            <person name="Glavina Del Rio T."/>
            <person name="Nolan M."/>
            <person name="Chen F."/>
            <person name="Lucas S."/>
            <person name="Tice H."/>
            <person name="Cheng J.F."/>
            <person name="Bruce D."/>
            <person name="Goodwin L."/>
            <person name="Pitluck S."/>
            <person name="Pati A."/>
            <person name="Mavromatis K."/>
            <person name="Chen A."/>
            <person name="Palaniappan K."/>
            <person name="D'haeseleer P."/>
            <person name="Chain P."/>
            <person name="Bristow J."/>
            <person name="Eisen J.A."/>
            <person name="Markowitz V."/>
            <person name="Hugenholtz P."/>
            <person name="Goker M."/>
            <person name="Pukall R."/>
            <person name="Klenk H.P."/>
            <person name="Kyrpides N.C."/>
        </authorList>
    </citation>
    <scope>NUCLEOTIDE SEQUENCE [LARGE SCALE GENOMIC DNA]</scope>
    <source>
        <strain evidence="6">ATCC 51767 / DSM 10542 / NCFB 3025 / ST-74</strain>
    </source>
</reference>
<evidence type="ECO:0000313" key="5">
    <source>
        <dbReference type="EMBL" id="ACZ20824.1"/>
    </source>
</evidence>
<evidence type="ECO:0000256" key="3">
    <source>
        <dbReference type="ARBA" id="ARBA00022679"/>
    </source>
</evidence>
<dbReference type="HOGENOM" id="CLU_009583_11_1_11"/>
<dbReference type="PANTHER" id="PTHR45947:SF3">
    <property type="entry name" value="SULFOQUINOVOSYL TRANSFERASE SQD2"/>
    <property type="match status" value="1"/>
</dbReference>
<dbReference type="eggNOG" id="COG0438">
    <property type="taxonomic scope" value="Bacteria"/>
</dbReference>
<evidence type="ECO:0000313" key="6">
    <source>
        <dbReference type="Proteomes" id="UP000000322"/>
    </source>
</evidence>
<dbReference type="Pfam" id="PF13692">
    <property type="entry name" value="Glyco_trans_1_4"/>
    <property type="match status" value="1"/>
</dbReference>
<evidence type="ECO:0000256" key="2">
    <source>
        <dbReference type="ARBA" id="ARBA00022676"/>
    </source>
</evidence>
<feature type="domain" description="Glycosyltransferase subfamily 4-like N-terminal" evidence="4">
    <location>
        <begin position="18"/>
        <end position="190"/>
    </location>
</feature>
<protein>
    <recommendedName>
        <fullName evidence="1">D-inositol 3-phosphate glycosyltransferase</fullName>
    </recommendedName>
</protein>
<dbReference type="PANTHER" id="PTHR45947">
    <property type="entry name" value="SULFOQUINOVOSYL TRANSFERASE SQD2"/>
    <property type="match status" value="1"/>
</dbReference>
<dbReference type="GO" id="GO:1901137">
    <property type="term" value="P:carbohydrate derivative biosynthetic process"/>
    <property type="evidence" value="ECO:0007669"/>
    <property type="project" value="UniProtKB-ARBA"/>
</dbReference>
<accession>D1BC44</accession>
<dbReference type="Pfam" id="PF13579">
    <property type="entry name" value="Glyco_trans_4_4"/>
    <property type="match status" value="1"/>
</dbReference>
<organism evidence="5 6">
    <name type="scientific">Sanguibacter keddieii (strain ATCC 51767 / DSM 10542 / NCFB 3025 / ST-74)</name>
    <dbReference type="NCBI Taxonomy" id="446469"/>
    <lineage>
        <taxon>Bacteria</taxon>
        <taxon>Bacillati</taxon>
        <taxon>Actinomycetota</taxon>
        <taxon>Actinomycetes</taxon>
        <taxon>Micrococcales</taxon>
        <taxon>Sanguibacteraceae</taxon>
        <taxon>Sanguibacter</taxon>
    </lineage>
</organism>
<dbReference type="InterPro" id="IPR050194">
    <property type="entry name" value="Glycosyltransferase_grp1"/>
</dbReference>
<dbReference type="EMBL" id="CP001819">
    <property type="protein sequence ID" value="ACZ20824.1"/>
    <property type="molecule type" value="Genomic_DNA"/>
</dbReference>
<name>D1BC44_SANKS</name>
<dbReference type="STRING" id="446469.Sked_08730"/>
<dbReference type="OrthoDB" id="3657271at2"/>
<dbReference type="Gene3D" id="3.40.50.2000">
    <property type="entry name" value="Glycogen Phosphorylase B"/>
    <property type="match status" value="2"/>
</dbReference>
<dbReference type="RefSeq" id="WP_012865893.1">
    <property type="nucleotide sequence ID" value="NC_013521.1"/>
</dbReference>
<dbReference type="GO" id="GO:0016758">
    <property type="term" value="F:hexosyltransferase activity"/>
    <property type="evidence" value="ECO:0007669"/>
    <property type="project" value="TreeGrafter"/>
</dbReference>
<sequence length="407" mass="43630">MVVASRIFVPEPAAASFRLAALVAALIGQGADVEVLTVRPAPQHGGQDGAPRTDDAETDAHIRRWPVLRDATGTVRGYVPYLSFDIPLFFRLLLCRRPDVVVVEPPPTTAFVVRVVCTLRRIPYVSYAPDVWSDAARGTPAPRVLVDAVAAVESWALRGARRVLAVSQQIAGRVEAMGVDHESLVVVNNGADTRTFTPDGPRTDEGRYFVYAGTTSEWQGADVFVDALRSVLTVAPDVRIVFIGQGSAWEGLQEQARDLPEGSVVFMDAVAPAEAAVWIRGALSSLVSLRPGLGYDFAFPTKVFAAAASGVPVVFAGVGPARDVVAGADLGYAVEYDEAAVAEAMTELATRETDREARTAERTRLSRWARRFGSIERSGEDAARAVLEVAARGRSVSEDRSGVSRLT</sequence>
<keyword evidence="6" id="KW-1185">Reference proteome</keyword>
<dbReference type="Proteomes" id="UP000000322">
    <property type="component" value="Chromosome"/>
</dbReference>
<dbReference type="AlphaFoldDB" id="D1BC44"/>
<dbReference type="SUPFAM" id="SSF53756">
    <property type="entry name" value="UDP-Glycosyltransferase/glycogen phosphorylase"/>
    <property type="match status" value="1"/>
</dbReference>
<evidence type="ECO:0000259" key="4">
    <source>
        <dbReference type="Pfam" id="PF13579"/>
    </source>
</evidence>
<dbReference type="CAZy" id="GT4">
    <property type="family name" value="Glycosyltransferase Family 4"/>
</dbReference>
<dbReference type="InterPro" id="IPR028098">
    <property type="entry name" value="Glyco_trans_4-like_N"/>
</dbReference>
<dbReference type="KEGG" id="ske:Sked_08730"/>
<proteinExistence type="predicted"/>
<keyword evidence="2" id="KW-0328">Glycosyltransferase</keyword>
<evidence type="ECO:0000256" key="1">
    <source>
        <dbReference type="ARBA" id="ARBA00021292"/>
    </source>
</evidence>
<gene>
    <name evidence="5" type="ordered locus">Sked_08730</name>
</gene>
<keyword evidence="3" id="KW-0808">Transferase</keyword>